<dbReference type="Gene3D" id="3.30.70.1320">
    <property type="entry name" value="Multidrug efflux transporter AcrB pore domain like"/>
    <property type="match status" value="1"/>
</dbReference>
<feature type="transmembrane region" description="Helical" evidence="1">
    <location>
        <begin position="452"/>
        <end position="472"/>
    </location>
</feature>
<dbReference type="AlphaFoldDB" id="A0A2G0CK49"/>
<feature type="transmembrane region" description="Helical" evidence="1">
    <location>
        <begin position="385"/>
        <end position="409"/>
    </location>
</feature>
<feature type="transmembrane region" description="Helical" evidence="1">
    <location>
        <begin position="966"/>
        <end position="985"/>
    </location>
</feature>
<feature type="transmembrane region" description="Helical" evidence="1">
    <location>
        <begin position="359"/>
        <end position="379"/>
    </location>
</feature>
<evidence type="ECO:0000256" key="1">
    <source>
        <dbReference type="SAM" id="Phobius"/>
    </source>
</evidence>
<dbReference type="PANTHER" id="PTHR32063:SF0">
    <property type="entry name" value="SWARMING MOTILITY PROTEIN SWRC"/>
    <property type="match status" value="1"/>
</dbReference>
<dbReference type="SUPFAM" id="SSF82693">
    <property type="entry name" value="Multidrug efflux transporter AcrB pore domain, PN1, PN2, PC1 and PC2 subdomains"/>
    <property type="match status" value="2"/>
</dbReference>
<dbReference type="Gene3D" id="1.20.1640.10">
    <property type="entry name" value="Multidrug efflux transporter AcrB transmembrane domain"/>
    <property type="match status" value="3"/>
</dbReference>
<dbReference type="InterPro" id="IPR001036">
    <property type="entry name" value="Acrflvin-R"/>
</dbReference>
<gene>
    <name evidence="2" type="ORF">CGL56_04605</name>
</gene>
<evidence type="ECO:0000313" key="3">
    <source>
        <dbReference type="Proteomes" id="UP000226437"/>
    </source>
</evidence>
<dbReference type="InterPro" id="IPR027463">
    <property type="entry name" value="AcrB_DN_DC_subdom"/>
</dbReference>
<name>A0A2G0CK49_9BACT</name>
<dbReference type="SUPFAM" id="SSF82866">
    <property type="entry name" value="Multidrug efflux transporter AcrB transmembrane domain"/>
    <property type="match status" value="2"/>
</dbReference>
<dbReference type="Gene3D" id="3.30.70.1430">
    <property type="entry name" value="Multidrug efflux transporter AcrB pore domain"/>
    <property type="match status" value="2"/>
</dbReference>
<keyword evidence="1" id="KW-0472">Membrane</keyword>
<keyword evidence="1" id="KW-0812">Transmembrane</keyword>
<dbReference type="Pfam" id="PF00873">
    <property type="entry name" value="ACR_tran"/>
    <property type="match status" value="2"/>
</dbReference>
<dbReference type="SUPFAM" id="SSF82714">
    <property type="entry name" value="Multidrug efflux transporter AcrB TolC docking domain, DN and DC subdomains"/>
    <property type="match status" value="1"/>
</dbReference>
<feature type="transmembrane region" description="Helical" evidence="1">
    <location>
        <begin position="991"/>
        <end position="1020"/>
    </location>
</feature>
<feature type="transmembrane region" description="Helical" evidence="1">
    <location>
        <begin position="421"/>
        <end position="440"/>
    </location>
</feature>
<keyword evidence="3" id="KW-1185">Reference proteome</keyword>
<dbReference type="EMBL" id="PDLO01000001">
    <property type="protein sequence ID" value="PHL00318.1"/>
    <property type="molecule type" value="Genomic_DNA"/>
</dbReference>
<evidence type="ECO:0000313" key="2">
    <source>
        <dbReference type="EMBL" id="PHL00318.1"/>
    </source>
</evidence>
<accession>A0A2G0CK49</accession>
<dbReference type="OrthoDB" id="9809409at2"/>
<keyword evidence="1" id="KW-1133">Transmembrane helix</keyword>
<dbReference type="PANTHER" id="PTHR32063">
    <property type="match status" value="1"/>
</dbReference>
<reference evidence="2 3" key="1">
    <citation type="submission" date="2017-10" db="EMBL/GenBank/DDBJ databases">
        <title>The draft genome sequence of Lewinella marina KCTC 32374.</title>
        <authorList>
            <person name="Wang K."/>
        </authorList>
    </citation>
    <scope>NUCLEOTIDE SEQUENCE [LARGE SCALE GENOMIC DNA]</scope>
    <source>
        <strain evidence="2 3">MKG-38</strain>
    </source>
</reference>
<protein>
    <recommendedName>
        <fullName evidence="4">Multidrug efflux pump subunit AcrB</fullName>
    </recommendedName>
</protein>
<proteinExistence type="predicted"/>
<dbReference type="Proteomes" id="UP000226437">
    <property type="component" value="Unassembled WGS sequence"/>
</dbReference>
<organism evidence="2 3">
    <name type="scientific">Neolewinella marina</name>
    <dbReference type="NCBI Taxonomy" id="438751"/>
    <lineage>
        <taxon>Bacteria</taxon>
        <taxon>Pseudomonadati</taxon>
        <taxon>Bacteroidota</taxon>
        <taxon>Saprospiria</taxon>
        <taxon>Saprospirales</taxon>
        <taxon>Lewinellaceae</taxon>
        <taxon>Neolewinella</taxon>
    </lineage>
</organism>
<comment type="caution">
    <text evidence="2">The sequence shown here is derived from an EMBL/GenBank/DDBJ whole genome shotgun (WGS) entry which is preliminary data.</text>
</comment>
<feature type="transmembrane region" description="Helical" evidence="1">
    <location>
        <begin position="336"/>
        <end position="352"/>
    </location>
</feature>
<dbReference type="PRINTS" id="PR00702">
    <property type="entry name" value="ACRIFLAVINRP"/>
</dbReference>
<dbReference type="Gene3D" id="3.30.70.1440">
    <property type="entry name" value="Multidrug efflux transporter AcrB pore domain"/>
    <property type="match status" value="1"/>
</dbReference>
<dbReference type="RefSeq" id="WP_099105298.1">
    <property type="nucleotide sequence ID" value="NZ_JAATJF010000001.1"/>
</dbReference>
<feature type="transmembrane region" description="Helical" evidence="1">
    <location>
        <begin position="892"/>
        <end position="912"/>
    </location>
</feature>
<dbReference type="GO" id="GO:0005886">
    <property type="term" value="C:plasma membrane"/>
    <property type="evidence" value="ECO:0007669"/>
    <property type="project" value="TreeGrafter"/>
</dbReference>
<sequence length="1023" mass="113119">MKPFPTLLLLTALAVLGYLLLPRLSVRWQPGVTGATLRVDYGWPGAGPEAVEQQITAPLEGAFALVRGVQEIRSVSRQGSGYIRLQLEEGTDADFLRFRVASQVRRLYPKLPIGITYPRLSYTTPDDEEYDTPVLTYALSGPVDATALYRYATDRLLPQLSLQEGLARTEVTGGNRLQWRIALDPARIAVAGLTVGEVRTRLGEHFARSGLGFVVDGNNPVYAYRQDAPGEAVALTPGDWEALPLVGRSGKVIRLGELARVYREPPPARGYYRINGETSVRLLVYATPDANRLRLADEYGTRVRALEGSLLPGYHLRLEDDATEYLREELRRTRNRTLLSMGILLVFVLLAYQSLRRLLVVTFALAVNLGLAFLLYWLLGVELNLYAFAGIAVSFGIMIDNVIIMLDALRRPGGSRVGPAIAGATLTTLASLSVIFLLSAELRAQLYELARVMTINLSTSVAVALLLVPALTPRPDNTDTERLPPIADNGYSRLVAALVRYRKTVLVATILAFGLPLWMLPNRVDDWPLYNRTLGSPYYHDVLRPHVNRWLGGSFRLFTHYVYAGSGYRPPEETKLYVNAALPEGATVDQLNDVLLLVEKYLAGFGGRIDRYTSRVNSGQYGAMEITFPEGNAAFPFRLKNELTAFATNFGGVKWNIYGVGQGFSNASGGGSAGFRVEMRGYNQSGLDRHAGRLAELLLNHPRVQEVDTNANLNWWERDRAEYRLDFDRRELARRGLAVNSLRQALEWFDRSNQADLYLAGGEPVAITTRDAGDYDRWRLENWSVPVDTFALAFASVARLKKAMAPQALHKIDQQYLRMVEFEYLGSPEFGGRHLNACLDTLRAELPLGFSAERNHYRQRLAAGEMSYLMGLAVILIFFICALLFESLGQALGIVLLIPVSCIGVFLTFYGFDVRLDQGGYTSFLLVAGLAVNGLILVLSEYNYLRRAYGGHAGAGLYAEAVRRKITPILLTVVSTAAGLAPFLFGGRQEVFWHALAAGTIGGLAFSVLVIVAIGPVFFVGRR</sequence>
<dbReference type="Gene3D" id="3.30.2090.10">
    <property type="entry name" value="Multidrug efflux transporter AcrB TolC docking domain, DN and DC subdomains"/>
    <property type="match status" value="2"/>
</dbReference>
<feature type="transmembrane region" description="Helical" evidence="1">
    <location>
        <begin position="866"/>
        <end position="885"/>
    </location>
</feature>
<evidence type="ECO:0008006" key="4">
    <source>
        <dbReference type="Google" id="ProtNLM"/>
    </source>
</evidence>
<feature type="transmembrane region" description="Helical" evidence="1">
    <location>
        <begin position="924"/>
        <end position="945"/>
    </location>
</feature>
<dbReference type="GO" id="GO:0042910">
    <property type="term" value="F:xenobiotic transmembrane transporter activity"/>
    <property type="evidence" value="ECO:0007669"/>
    <property type="project" value="TreeGrafter"/>
</dbReference>